<comment type="caution">
    <text evidence="5">The sequence shown here is derived from an EMBL/GenBank/DDBJ whole genome shotgun (WGS) entry which is preliminary data.</text>
</comment>
<reference evidence="5 6" key="1">
    <citation type="submission" date="2020-11" db="EMBL/GenBank/DDBJ databases">
        <title>A novel isolate from a Black sea contaminated sediment with potential to produce alkanes: Plantactinospora alkalitolerans sp. nov.</title>
        <authorList>
            <person name="Carro L."/>
            <person name="Veyisoglu A."/>
            <person name="Guven K."/>
            <person name="Schumann P."/>
            <person name="Klenk H.-P."/>
            <person name="Sahin N."/>
        </authorList>
    </citation>
    <scope>NUCLEOTIDE SEQUENCE [LARGE SCALE GENOMIC DNA]</scope>
    <source>
        <strain evidence="5 6">S1510</strain>
    </source>
</reference>
<dbReference type="PRINTS" id="PR00133">
    <property type="entry name" value="GLHYDRLASE3"/>
</dbReference>
<accession>A0ABS0H9S3</accession>
<feature type="compositionally biased region" description="Low complexity" evidence="3">
    <location>
        <begin position="1"/>
        <end position="13"/>
    </location>
</feature>
<evidence type="ECO:0000256" key="2">
    <source>
        <dbReference type="ARBA" id="ARBA00022801"/>
    </source>
</evidence>
<dbReference type="InterPro" id="IPR017853">
    <property type="entry name" value="GH"/>
</dbReference>
<dbReference type="Gene3D" id="3.20.20.300">
    <property type="entry name" value="Glycoside hydrolase, family 3, N-terminal domain"/>
    <property type="match status" value="1"/>
</dbReference>
<evidence type="ECO:0000256" key="3">
    <source>
        <dbReference type="SAM" id="MobiDB-lite"/>
    </source>
</evidence>
<dbReference type="InterPro" id="IPR036881">
    <property type="entry name" value="Glyco_hydro_3_C_sf"/>
</dbReference>
<dbReference type="SUPFAM" id="SSF51445">
    <property type="entry name" value="(Trans)glycosidases"/>
    <property type="match status" value="1"/>
</dbReference>
<dbReference type="InterPro" id="IPR050288">
    <property type="entry name" value="Cellulose_deg_GH3"/>
</dbReference>
<comment type="similarity">
    <text evidence="1">Belongs to the glycosyl hydrolase 3 family.</text>
</comment>
<dbReference type="InterPro" id="IPR036962">
    <property type="entry name" value="Glyco_hydro_3_N_sf"/>
</dbReference>
<proteinExistence type="inferred from homology"/>
<sequence>MAADDPTDSAPAAGNPDAPPRWQDPGLSVAQRVEDLIARLSLEEKIAQLYGVWIGGNSTGDDMAPHQHEMVAEAPDWRDLINVGLGQLTRPFGTAPIDPALGARALARMQEEIVAANRFGIPAIAHEECLTGFMTWQATVYPTPLAWGATFDPALVERMAVQIGSALRQVGVHQGLAPVLDVIRDARWGRTEESIGEDPYLVATVGTAYVRGLQSTGVIATLKHFVGYSASRAGRNFGPVAVGPRELADVLLPPFEMALRDGGAGSVMHAYSEIDGVPPAADPVLLTDLLRDRWEFAGTVVADYFGISFLQRLHNVAADLGEAAALALAAGVDVELPAGHCYSEPLIDAVRAGTVPESLVDRAVTRVLRQKCELGLLDANWSPVPPAFAGTAGQAGGDAPGLREGSIDLDPPANRELARELAEESVVLLANAGALPLRPAGRIALVGPLADSVTGMLGCYTFPSHVGGQHPELPDGVEIPTLLAALRAELPETPIRHAPGGTIDGPTDDSPDNAENPVAAAVAVASDADVCVAVLGDRAGLFGNGTSGEGSDAAELRLPGAQAELLEALLETGTPVVLVLLAGRPYALGDWADRAGAVVQAFFPGEEGGPAVARILSGRVNPSGRLPVSVPRNPGGQPSTYLSPALGHRTEVSSVDPTPLFPFGHGLSYTEFSWPEVRVNGAAPVPGRPVEIPTDGEVTVSVTVRNDGERSGTEVVQLYLHDPVAQVTRPVVRLTGYTRVPLAPGETRQVDFRVHTDLTSFTGRHGHRVVEAGDLELRLSASSDDHRHTVALRLVGDERRVDHRRQLSAEVTIR</sequence>
<dbReference type="SUPFAM" id="SSF52279">
    <property type="entry name" value="Beta-D-glucan exohydrolase, C-terminal domain"/>
    <property type="match status" value="1"/>
</dbReference>
<dbReference type="InterPro" id="IPR002772">
    <property type="entry name" value="Glyco_hydro_3_C"/>
</dbReference>
<dbReference type="InterPro" id="IPR026891">
    <property type="entry name" value="Fn3-like"/>
</dbReference>
<dbReference type="InterPro" id="IPR013783">
    <property type="entry name" value="Ig-like_fold"/>
</dbReference>
<dbReference type="Gene3D" id="3.40.50.1700">
    <property type="entry name" value="Glycoside hydrolase family 3 C-terminal domain"/>
    <property type="match status" value="1"/>
</dbReference>
<organism evidence="5 6">
    <name type="scientific">Plantactinospora alkalitolerans</name>
    <dbReference type="NCBI Taxonomy" id="2789879"/>
    <lineage>
        <taxon>Bacteria</taxon>
        <taxon>Bacillati</taxon>
        <taxon>Actinomycetota</taxon>
        <taxon>Actinomycetes</taxon>
        <taxon>Micromonosporales</taxon>
        <taxon>Micromonosporaceae</taxon>
        <taxon>Plantactinospora</taxon>
    </lineage>
</organism>
<dbReference type="Proteomes" id="UP000638560">
    <property type="component" value="Unassembled WGS sequence"/>
</dbReference>
<dbReference type="EMBL" id="JADPUN010000408">
    <property type="protein sequence ID" value="MBF9135016.1"/>
    <property type="molecule type" value="Genomic_DNA"/>
</dbReference>
<protein>
    <submittedName>
        <fullName evidence="5">Glycoside hydrolase family 3 C-terminal domain-containing protein</fullName>
    </submittedName>
</protein>
<dbReference type="Pfam" id="PF01915">
    <property type="entry name" value="Glyco_hydro_3_C"/>
    <property type="match status" value="1"/>
</dbReference>
<evidence type="ECO:0000256" key="1">
    <source>
        <dbReference type="ARBA" id="ARBA00005336"/>
    </source>
</evidence>
<dbReference type="InterPro" id="IPR001764">
    <property type="entry name" value="Glyco_hydro_3_N"/>
</dbReference>
<name>A0ABS0H9S3_9ACTN</name>
<evidence type="ECO:0000313" key="5">
    <source>
        <dbReference type="EMBL" id="MBF9135016.1"/>
    </source>
</evidence>
<keyword evidence="2 5" id="KW-0378">Hydrolase</keyword>
<dbReference type="GO" id="GO:0016787">
    <property type="term" value="F:hydrolase activity"/>
    <property type="evidence" value="ECO:0007669"/>
    <property type="project" value="UniProtKB-KW"/>
</dbReference>
<gene>
    <name evidence="5" type="ORF">I0C86_39765</name>
</gene>
<dbReference type="Gene3D" id="2.60.40.10">
    <property type="entry name" value="Immunoglobulins"/>
    <property type="match status" value="1"/>
</dbReference>
<feature type="region of interest" description="Disordered" evidence="3">
    <location>
        <begin position="1"/>
        <end position="25"/>
    </location>
</feature>
<feature type="region of interest" description="Disordered" evidence="3">
    <location>
        <begin position="494"/>
        <end position="514"/>
    </location>
</feature>
<dbReference type="SMART" id="SM01217">
    <property type="entry name" value="Fn3_like"/>
    <property type="match status" value="1"/>
</dbReference>
<evidence type="ECO:0000313" key="6">
    <source>
        <dbReference type="Proteomes" id="UP000638560"/>
    </source>
</evidence>
<dbReference type="Pfam" id="PF14310">
    <property type="entry name" value="Fn3-like"/>
    <property type="match status" value="1"/>
</dbReference>
<dbReference type="PANTHER" id="PTHR42715">
    <property type="entry name" value="BETA-GLUCOSIDASE"/>
    <property type="match status" value="1"/>
</dbReference>
<dbReference type="PANTHER" id="PTHR42715:SF10">
    <property type="entry name" value="BETA-GLUCOSIDASE"/>
    <property type="match status" value="1"/>
</dbReference>
<keyword evidence="6" id="KW-1185">Reference proteome</keyword>
<dbReference type="Pfam" id="PF00933">
    <property type="entry name" value="Glyco_hydro_3"/>
    <property type="match status" value="1"/>
</dbReference>
<evidence type="ECO:0000259" key="4">
    <source>
        <dbReference type="SMART" id="SM01217"/>
    </source>
</evidence>
<feature type="domain" description="Fibronectin type III-like" evidence="4">
    <location>
        <begin position="714"/>
        <end position="783"/>
    </location>
</feature>